<reference evidence="2 3" key="1">
    <citation type="journal article" date="2019" name="Nat. Ecol. Evol.">
        <title>Megaphylogeny resolves global patterns of mushroom evolution.</title>
        <authorList>
            <person name="Varga T."/>
            <person name="Krizsan K."/>
            <person name="Foldi C."/>
            <person name="Dima B."/>
            <person name="Sanchez-Garcia M."/>
            <person name="Sanchez-Ramirez S."/>
            <person name="Szollosi G.J."/>
            <person name="Szarkandi J.G."/>
            <person name="Papp V."/>
            <person name="Albert L."/>
            <person name="Andreopoulos W."/>
            <person name="Angelini C."/>
            <person name="Antonin V."/>
            <person name="Barry K.W."/>
            <person name="Bougher N.L."/>
            <person name="Buchanan P."/>
            <person name="Buyck B."/>
            <person name="Bense V."/>
            <person name="Catcheside P."/>
            <person name="Chovatia M."/>
            <person name="Cooper J."/>
            <person name="Damon W."/>
            <person name="Desjardin D."/>
            <person name="Finy P."/>
            <person name="Geml J."/>
            <person name="Haridas S."/>
            <person name="Hughes K."/>
            <person name="Justo A."/>
            <person name="Karasinski D."/>
            <person name="Kautmanova I."/>
            <person name="Kiss B."/>
            <person name="Kocsube S."/>
            <person name="Kotiranta H."/>
            <person name="LaButti K.M."/>
            <person name="Lechner B.E."/>
            <person name="Liimatainen K."/>
            <person name="Lipzen A."/>
            <person name="Lukacs Z."/>
            <person name="Mihaltcheva S."/>
            <person name="Morgado L.N."/>
            <person name="Niskanen T."/>
            <person name="Noordeloos M.E."/>
            <person name="Ohm R.A."/>
            <person name="Ortiz-Santana B."/>
            <person name="Ovrebo C."/>
            <person name="Racz N."/>
            <person name="Riley R."/>
            <person name="Savchenko A."/>
            <person name="Shiryaev A."/>
            <person name="Soop K."/>
            <person name="Spirin V."/>
            <person name="Szebenyi C."/>
            <person name="Tomsovsky M."/>
            <person name="Tulloss R.E."/>
            <person name="Uehling J."/>
            <person name="Grigoriev I.V."/>
            <person name="Vagvolgyi C."/>
            <person name="Papp T."/>
            <person name="Martin F.M."/>
            <person name="Miettinen O."/>
            <person name="Hibbett D.S."/>
            <person name="Nagy L.G."/>
        </authorList>
    </citation>
    <scope>NUCLEOTIDE SEQUENCE [LARGE SCALE GENOMIC DNA]</scope>
    <source>
        <strain evidence="2 3">FP101781</strain>
    </source>
</reference>
<keyword evidence="3" id="KW-1185">Reference proteome</keyword>
<proteinExistence type="predicted"/>
<sequence>MSLVEPLGHAFSGTSQGALGGAEDVVEPSGELQGGRTAADAELMETDFDLEYPELSRPASVTEVAVQEETPRSVEAPALRGAEEHSAEEPVLLGSREFAAQDFAETDDDRAKLNARKEEDTGNAGAAKHPPVSDGGDSDMENHHTIVEISEGKDEGQPVEVEIVGLRDEKEDKDMQGPEPSGSLTVPHSVRSKEGTPEPESLPSNVEVEVVESHGHGIISTTHHTVTMEGVTDEDADAPIPAPSTPDTIMGAVDEDSVGETDILQEEEAVLDEPAVDDAEEDYGMDDHEDEDAYGEPENEDIEVLSITSSEDFRLMGHVEDGGEVEEPNEGEVSMDLAAEEQVVVTDEQAACPIGETGPLAELEETFSSVVEEIQDVTEDDVADEFLASPSLKRATDLPGDEDQVEPESFAPPSTAADEPVTLRKPPN</sequence>
<evidence type="ECO:0000256" key="1">
    <source>
        <dbReference type="SAM" id="MobiDB-lite"/>
    </source>
</evidence>
<feature type="compositionally biased region" description="Basic and acidic residues" evidence="1">
    <location>
        <begin position="140"/>
        <end position="156"/>
    </location>
</feature>
<gene>
    <name evidence="2" type="ORF">FA13DRAFT_751235</name>
</gene>
<accession>A0A4Y7TW93</accession>
<organism evidence="2 3">
    <name type="scientific">Coprinellus micaceus</name>
    <name type="common">Glistening ink-cap mushroom</name>
    <name type="synonym">Coprinus micaceus</name>
    <dbReference type="NCBI Taxonomy" id="71717"/>
    <lineage>
        <taxon>Eukaryota</taxon>
        <taxon>Fungi</taxon>
        <taxon>Dikarya</taxon>
        <taxon>Basidiomycota</taxon>
        <taxon>Agaricomycotina</taxon>
        <taxon>Agaricomycetes</taxon>
        <taxon>Agaricomycetidae</taxon>
        <taxon>Agaricales</taxon>
        <taxon>Agaricineae</taxon>
        <taxon>Psathyrellaceae</taxon>
        <taxon>Coprinellus</taxon>
    </lineage>
</organism>
<evidence type="ECO:0000313" key="3">
    <source>
        <dbReference type="Proteomes" id="UP000298030"/>
    </source>
</evidence>
<feature type="region of interest" description="Disordered" evidence="1">
    <location>
        <begin position="381"/>
        <end position="428"/>
    </location>
</feature>
<evidence type="ECO:0000313" key="2">
    <source>
        <dbReference type="EMBL" id="TEB38450.1"/>
    </source>
</evidence>
<dbReference type="AlphaFoldDB" id="A0A4Y7TW93"/>
<name>A0A4Y7TW93_COPMI</name>
<feature type="region of interest" description="Disordered" evidence="1">
    <location>
        <begin position="59"/>
        <end position="204"/>
    </location>
</feature>
<feature type="region of interest" description="Disordered" evidence="1">
    <location>
        <begin position="269"/>
        <end position="298"/>
    </location>
</feature>
<feature type="region of interest" description="Disordered" evidence="1">
    <location>
        <begin position="1"/>
        <end position="37"/>
    </location>
</feature>
<comment type="caution">
    <text evidence="2">The sequence shown here is derived from an EMBL/GenBank/DDBJ whole genome shotgun (WGS) entry which is preliminary data.</text>
</comment>
<dbReference type="EMBL" id="QPFP01000003">
    <property type="protein sequence ID" value="TEB38450.1"/>
    <property type="molecule type" value="Genomic_DNA"/>
</dbReference>
<feature type="compositionally biased region" description="Basic and acidic residues" evidence="1">
    <location>
        <begin position="165"/>
        <end position="176"/>
    </location>
</feature>
<protein>
    <submittedName>
        <fullName evidence="2">Uncharacterized protein</fullName>
    </submittedName>
</protein>
<dbReference type="Proteomes" id="UP000298030">
    <property type="component" value="Unassembled WGS sequence"/>
</dbReference>
<feature type="compositionally biased region" description="Basic and acidic residues" evidence="1">
    <location>
        <begin position="109"/>
        <end position="120"/>
    </location>
</feature>